<dbReference type="InterPro" id="IPR054031">
    <property type="entry name" value="XylR_PBP1"/>
</dbReference>
<dbReference type="EMBL" id="SJPM01000030">
    <property type="protein sequence ID" value="TWT86970.1"/>
    <property type="molecule type" value="Genomic_DNA"/>
</dbReference>
<proteinExistence type="predicted"/>
<dbReference type="Gene3D" id="3.40.50.2300">
    <property type="match status" value="2"/>
</dbReference>
<evidence type="ECO:0000313" key="5">
    <source>
        <dbReference type="EMBL" id="TWT86970.1"/>
    </source>
</evidence>
<accession>A0A5C5ZIJ6</accession>
<feature type="domain" description="HTH araC/xylS-type" evidence="4">
    <location>
        <begin position="282"/>
        <end position="380"/>
    </location>
</feature>
<dbReference type="Gene3D" id="1.10.10.60">
    <property type="entry name" value="Homeodomain-like"/>
    <property type="match status" value="1"/>
</dbReference>
<dbReference type="Pfam" id="PF13377">
    <property type="entry name" value="Peripla_BP_3"/>
    <property type="match status" value="1"/>
</dbReference>
<dbReference type="CDD" id="cd01543">
    <property type="entry name" value="PBP1_XylR"/>
    <property type="match status" value="1"/>
</dbReference>
<evidence type="ECO:0000313" key="6">
    <source>
        <dbReference type="Proteomes" id="UP000316213"/>
    </source>
</evidence>
<organism evidence="5 6">
    <name type="scientific">Neorhodopirellula pilleata</name>
    <dbReference type="NCBI Taxonomy" id="2714738"/>
    <lineage>
        <taxon>Bacteria</taxon>
        <taxon>Pseudomonadati</taxon>
        <taxon>Planctomycetota</taxon>
        <taxon>Planctomycetia</taxon>
        <taxon>Pirellulales</taxon>
        <taxon>Pirellulaceae</taxon>
        <taxon>Neorhodopirellula</taxon>
    </lineage>
</organism>
<reference evidence="5 6" key="1">
    <citation type="submission" date="2019-02" db="EMBL/GenBank/DDBJ databases">
        <title>Deep-cultivation of Planctomycetes and their phenomic and genomic characterization uncovers novel biology.</title>
        <authorList>
            <person name="Wiegand S."/>
            <person name="Jogler M."/>
            <person name="Boedeker C."/>
            <person name="Pinto D."/>
            <person name="Vollmers J."/>
            <person name="Rivas-Marin E."/>
            <person name="Kohn T."/>
            <person name="Peeters S.H."/>
            <person name="Heuer A."/>
            <person name="Rast P."/>
            <person name="Oberbeckmann S."/>
            <person name="Bunk B."/>
            <person name="Jeske O."/>
            <person name="Meyerdierks A."/>
            <person name="Storesund J.E."/>
            <person name="Kallscheuer N."/>
            <person name="Luecker S."/>
            <person name="Lage O.M."/>
            <person name="Pohl T."/>
            <person name="Merkel B.J."/>
            <person name="Hornburger P."/>
            <person name="Mueller R.-W."/>
            <person name="Bruemmer F."/>
            <person name="Labrenz M."/>
            <person name="Spormann A.M."/>
            <person name="Op Den Camp H."/>
            <person name="Overmann J."/>
            <person name="Amann R."/>
            <person name="Jetten M.S.M."/>
            <person name="Mascher T."/>
            <person name="Medema M.H."/>
            <person name="Devos D.P."/>
            <person name="Kaster A.-K."/>
            <person name="Ovreas L."/>
            <person name="Rohde M."/>
            <person name="Galperin M.Y."/>
            <person name="Jogler C."/>
        </authorList>
    </citation>
    <scope>NUCLEOTIDE SEQUENCE [LARGE SCALE GENOMIC DNA]</scope>
    <source>
        <strain evidence="5 6">Pla100</strain>
    </source>
</reference>
<dbReference type="Proteomes" id="UP000316213">
    <property type="component" value="Unassembled WGS sequence"/>
</dbReference>
<protein>
    <submittedName>
        <fullName evidence="5">Xylose operon regulatory protein</fullName>
    </submittedName>
</protein>
<dbReference type="InterPro" id="IPR009057">
    <property type="entry name" value="Homeodomain-like_sf"/>
</dbReference>
<evidence type="ECO:0000256" key="1">
    <source>
        <dbReference type="ARBA" id="ARBA00023015"/>
    </source>
</evidence>
<evidence type="ECO:0000259" key="4">
    <source>
        <dbReference type="PROSITE" id="PS01124"/>
    </source>
</evidence>
<dbReference type="AlphaFoldDB" id="A0A5C5ZIJ6"/>
<dbReference type="PANTHER" id="PTHR30146">
    <property type="entry name" value="LACI-RELATED TRANSCRIPTIONAL REPRESSOR"/>
    <property type="match status" value="1"/>
</dbReference>
<dbReference type="Pfam" id="PF12833">
    <property type="entry name" value="HTH_18"/>
    <property type="match status" value="1"/>
</dbReference>
<comment type="caution">
    <text evidence="5">The sequence shown here is derived from an EMBL/GenBank/DDBJ whole genome shotgun (WGS) entry which is preliminary data.</text>
</comment>
<keyword evidence="6" id="KW-1185">Reference proteome</keyword>
<dbReference type="Pfam" id="PF22177">
    <property type="entry name" value="PBP1_XylR"/>
    <property type="match status" value="1"/>
</dbReference>
<dbReference type="RefSeq" id="WP_197168317.1">
    <property type="nucleotide sequence ID" value="NZ_SJPM01000030.1"/>
</dbReference>
<dbReference type="InterPro" id="IPR046335">
    <property type="entry name" value="LacI/GalR-like_sensor"/>
</dbReference>
<dbReference type="SUPFAM" id="SSF53822">
    <property type="entry name" value="Periplasmic binding protein-like I"/>
    <property type="match status" value="1"/>
</dbReference>
<dbReference type="SMART" id="SM00342">
    <property type="entry name" value="HTH_ARAC"/>
    <property type="match status" value="1"/>
</dbReference>
<sequence>MNKHHVALIVETSTSYGRDLLHGIVRFMRVHDNWSVFLEQRDLTRDPPEWLAGWKGDGIISRATTAELADAVRSTGIPMVELTDRHATDVTPHVRSDDAAIGRLAAEHLIERGFERFAFCGFVGEAWSLRRESGFVEHVGALGFPCEVYRTAWFGPCTLSFDEEQRRLVQWLQSLSPPTGVMASNDVRGQQILDACSKTGIAVPEDVAVIGVDNDELLCQMCSPPLSSVIPNAAGAGYRAAELLAAMMQGTEQSIQSQVIEPIGIAERHSTDVVAIADREVSAALHFIRHNACRGISVDDVTNAVAISRSTLERQFRKYLKRTPQQEIRYVQVKRVRELLSTTDLSVERIASLCGFENPEYMYVVFKRIVHQTPGEFRQQMNPR</sequence>
<name>A0A5C5ZIJ6_9BACT</name>
<evidence type="ECO:0000256" key="3">
    <source>
        <dbReference type="ARBA" id="ARBA00023163"/>
    </source>
</evidence>
<gene>
    <name evidence="5" type="primary">xylR_10</name>
    <name evidence="5" type="ORF">Pla100_59970</name>
</gene>
<dbReference type="InterPro" id="IPR028082">
    <property type="entry name" value="Peripla_BP_I"/>
</dbReference>
<dbReference type="PANTHER" id="PTHR30146:SF24">
    <property type="entry name" value="XYLOSE OPERON REGULATORY PROTEIN"/>
    <property type="match status" value="1"/>
</dbReference>
<keyword evidence="1" id="KW-0805">Transcription regulation</keyword>
<keyword evidence="2" id="KW-0238">DNA-binding</keyword>
<dbReference type="SUPFAM" id="SSF46689">
    <property type="entry name" value="Homeodomain-like"/>
    <property type="match status" value="2"/>
</dbReference>
<dbReference type="PROSITE" id="PS01124">
    <property type="entry name" value="HTH_ARAC_FAMILY_2"/>
    <property type="match status" value="1"/>
</dbReference>
<keyword evidence="3" id="KW-0804">Transcription</keyword>
<evidence type="ECO:0000256" key="2">
    <source>
        <dbReference type="ARBA" id="ARBA00023125"/>
    </source>
</evidence>
<dbReference type="GO" id="GO:0000976">
    <property type="term" value="F:transcription cis-regulatory region binding"/>
    <property type="evidence" value="ECO:0007669"/>
    <property type="project" value="TreeGrafter"/>
</dbReference>
<dbReference type="GO" id="GO:0003700">
    <property type="term" value="F:DNA-binding transcription factor activity"/>
    <property type="evidence" value="ECO:0007669"/>
    <property type="project" value="InterPro"/>
</dbReference>
<dbReference type="InterPro" id="IPR018060">
    <property type="entry name" value="HTH_AraC"/>
</dbReference>